<dbReference type="PANTHER" id="PTHR13055:SF12">
    <property type="entry name" value="LD40707P"/>
    <property type="match status" value="1"/>
</dbReference>
<organism evidence="9 10">
    <name type="scientific">Porites evermanni</name>
    <dbReference type="NCBI Taxonomy" id="104178"/>
    <lineage>
        <taxon>Eukaryota</taxon>
        <taxon>Metazoa</taxon>
        <taxon>Cnidaria</taxon>
        <taxon>Anthozoa</taxon>
        <taxon>Hexacorallia</taxon>
        <taxon>Scleractinia</taxon>
        <taxon>Fungiina</taxon>
        <taxon>Poritidae</taxon>
        <taxon>Porites</taxon>
    </lineage>
</organism>
<keyword evidence="3 7" id="KW-0732">Signal</keyword>
<accession>A0ABN8RPA7</accession>
<evidence type="ECO:0000256" key="2">
    <source>
        <dbReference type="ARBA" id="ARBA00022692"/>
    </source>
</evidence>
<keyword evidence="10" id="KW-1185">Reference proteome</keyword>
<dbReference type="InterPro" id="IPR016201">
    <property type="entry name" value="PSI"/>
</dbReference>
<evidence type="ECO:0000256" key="7">
    <source>
        <dbReference type="SAM" id="SignalP"/>
    </source>
</evidence>
<evidence type="ECO:0000259" key="8">
    <source>
        <dbReference type="SMART" id="SM00423"/>
    </source>
</evidence>
<feature type="signal peptide" evidence="7">
    <location>
        <begin position="1"/>
        <end position="24"/>
    </location>
</feature>
<feature type="domain" description="PSI" evidence="8">
    <location>
        <begin position="285"/>
        <end position="345"/>
    </location>
</feature>
<evidence type="ECO:0000256" key="6">
    <source>
        <dbReference type="SAM" id="Phobius"/>
    </source>
</evidence>
<evidence type="ECO:0000313" key="10">
    <source>
        <dbReference type="Proteomes" id="UP001159427"/>
    </source>
</evidence>
<proteinExistence type="predicted"/>
<keyword evidence="2 6" id="KW-0812">Transmembrane</keyword>
<keyword evidence="6" id="KW-0472">Membrane</keyword>
<keyword evidence="5" id="KW-0325">Glycoprotein</keyword>
<feature type="chain" id="PRO_5045665691" description="PSI domain-containing protein" evidence="7">
    <location>
        <begin position="25"/>
        <end position="774"/>
    </location>
</feature>
<evidence type="ECO:0000313" key="9">
    <source>
        <dbReference type="EMBL" id="CAH3179182.1"/>
    </source>
</evidence>
<dbReference type="Proteomes" id="UP001159427">
    <property type="component" value="Unassembled WGS sequence"/>
</dbReference>
<name>A0ABN8RPA7_9CNID</name>
<evidence type="ECO:0000256" key="3">
    <source>
        <dbReference type="ARBA" id="ARBA00022729"/>
    </source>
</evidence>
<dbReference type="SMART" id="SM00423">
    <property type="entry name" value="PSI"/>
    <property type="match status" value="2"/>
</dbReference>
<gene>
    <name evidence="9" type="ORF">PEVE_00012177</name>
</gene>
<dbReference type="EMBL" id="CALNXI010001895">
    <property type="protein sequence ID" value="CAH3179182.1"/>
    <property type="molecule type" value="Genomic_DNA"/>
</dbReference>
<dbReference type="InterPro" id="IPR031152">
    <property type="entry name" value="PLXDC"/>
</dbReference>
<sequence>MMKCLVVFLYFGAFLPCFYLECKAFKYDGLSQHVQYPGRKSENMFIDKFHHHRSRRNADSNAQSCKLNNCTYVKVNHKYYVSHTYISGQRFWRNIEENPKSKVHSLSQTFLKKSTLKLSFIFPYYGHYLDSVVLTTGGFLYMDVHNTSLLTDVQYLAPLMAYFSPVRHPDSKVITLDDGLQLTVQWSKVYLHNRTHDGHFTFQCTLHKNGTIWFAYKEIPVNVSSIPDVRYHPVRVGISDAYVRYYRRLGRPGIIYRVFHIYSQVNITKNGVVNGSAVVFHPLTSCVNATSCTECMKRKQTTEFDCQWCPQTKRCSDTVDRNRAEWELHRCSQNAVSQPSDERCVAGTEQEKQQQKSKGGLGAGAFVGICIVLLLIIGMAAWCVYAYRNPTTKSGLFLIDATRRPRELFQRSGDGASKAAPSDVKPQVLSQFVFRTDILRKLTLTAPECFFPSEISGNGLGEIVYDLFTPIQIKRAGISKSREKREEDQLIFMNNTIQNNHKYYTSQFNPDGWQMWIDLRSKDGSVFDEHLSSAKLAVKDIKLPFEFPYYGHLVTNATLTSGGFINLGASTKRQIANFQFVAPLMAFFDPSLNDTSTVHYFGDGQKFIVQWSNILLHEHPQAGGFTFQCTLNKTGEIVFSYHQIPIPVRNISNASHAVNMGISDAYYVDTLRHYYGIWQIFRTFYTYDAVHINQSWAVDNAVVILLPKPNCITAKTCEECIERRNCTEFHCNWCQSLERCSDGFERHRQKWLSSGCNKSGIFEVSYYVRRLWEN</sequence>
<evidence type="ECO:0000256" key="1">
    <source>
        <dbReference type="ARBA" id="ARBA00004479"/>
    </source>
</evidence>
<keyword evidence="4 6" id="KW-1133">Transmembrane helix</keyword>
<dbReference type="PANTHER" id="PTHR13055">
    <property type="entry name" value="TUMOR ENDOTHELIAL MARKER 7 RELATED"/>
    <property type="match status" value="1"/>
</dbReference>
<feature type="domain" description="PSI" evidence="8">
    <location>
        <begin position="710"/>
        <end position="757"/>
    </location>
</feature>
<comment type="subcellular location">
    <subcellularLocation>
        <location evidence="1">Membrane</location>
        <topology evidence="1">Single-pass type I membrane protein</topology>
    </subcellularLocation>
</comment>
<feature type="transmembrane region" description="Helical" evidence="6">
    <location>
        <begin position="361"/>
        <end position="387"/>
    </location>
</feature>
<evidence type="ECO:0000256" key="5">
    <source>
        <dbReference type="ARBA" id="ARBA00023180"/>
    </source>
</evidence>
<reference evidence="9 10" key="1">
    <citation type="submission" date="2022-05" db="EMBL/GenBank/DDBJ databases">
        <authorList>
            <consortium name="Genoscope - CEA"/>
            <person name="William W."/>
        </authorList>
    </citation>
    <scope>NUCLEOTIDE SEQUENCE [LARGE SCALE GENOMIC DNA]</scope>
</reference>
<evidence type="ECO:0000256" key="4">
    <source>
        <dbReference type="ARBA" id="ARBA00022989"/>
    </source>
</evidence>
<protein>
    <recommendedName>
        <fullName evidence="8">PSI domain-containing protein</fullName>
    </recommendedName>
</protein>
<comment type="caution">
    <text evidence="9">The sequence shown here is derived from an EMBL/GenBank/DDBJ whole genome shotgun (WGS) entry which is preliminary data.</text>
</comment>